<gene>
    <name evidence="1" type="ORF">PTRG_12164</name>
</gene>
<dbReference type="AlphaFoldDB" id="B2WQA4"/>
<dbReference type="EMBL" id="DS231655">
    <property type="protein sequence ID" value="EDU48207.1"/>
    <property type="molecule type" value="Genomic_DNA"/>
</dbReference>
<sequence length="205" mass="22986">FGSLKKRVRRRPMRMEKSGYDIDHTGFLCRNMRTHSFDTSFAELGDNRLHCAAATPNPIVKRIEIEACIAPVNGGRSSETEIPMVRRSTSSMCSWTTMNAQLGLKYGAREADPTIAIAAVSHATQAAFLDNDVATAGRRSRRQSHTVALSNGQIYLFHVPRLDTFPRILFRHLITHCRLCRSGLERVCEMAMMKFGGIQEVFRGA</sequence>
<feature type="non-terminal residue" evidence="1">
    <location>
        <position position="1"/>
    </location>
</feature>
<organism evidence="1 2">
    <name type="scientific">Pyrenophora tritici-repentis (strain Pt-1C-BFP)</name>
    <name type="common">Wheat tan spot fungus</name>
    <name type="synonym">Drechslera tritici-repentis</name>
    <dbReference type="NCBI Taxonomy" id="426418"/>
    <lineage>
        <taxon>Eukaryota</taxon>
        <taxon>Fungi</taxon>
        <taxon>Dikarya</taxon>
        <taxon>Ascomycota</taxon>
        <taxon>Pezizomycotina</taxon>
        <taxon>Dothideomycetes</taxon>
        <taxon>Pleosporomycetidae</taxon>
        <taxon>Pleosporales</taxon>
        <taxon>Pleosporineae</taxon>
        <taxon>Pleosporaceae</taxon>
        <taxon>Pyrenophora</taxon>
    </lineage>
</organism>
<evidence type="ECO:0000313" key="2">
    <source>
        <dbReference type="Proteomes" id="UP000001471"/>
    </source>
</evidence>
<dbReference type="InParanoid" id="B2WQA4"/>
<evidence type="ECO:0000313" key="1">
    <source>
        <dbReference type="EMBL" id="EDU48207.1"/>
    </source>
</evidence>
<dbReference type="HOGENOM" id="CLU_1340396_0_0_1"/>
<accession>B2WQA4</accession>
<reference evidence="1" key="1">
    <citation type="submission" date="2007-03" db="EMBL/GenBank/DDBJ databases">
        <title>Genome Sequence of Pyrenophora tritici-repentis.</title>
        <authorList>
            <consortium name="The Broad Institute Genome Sequencing Platform"/>
            <person name="Birren B."/>
            <person name="Lander E."/>
            <person name="Galagan J."/>
            <person name="Nusbaum C."/>
            <person name="Devon K."/>
            <person name="Ma L.-J."/>
            <person name="Jaffe D."/>
            <person name="Butler J."/>
            <person name="Alvarez P."/>
            <person name="Gnerre S."/>
            <person name="Grabherr M."/>
            <person name="Kleber M."/>
            <person name="Mauceli E."/>
            <person name="Brockman W."/>
            <person name="MacCallum I.A."/>
            <person name="Young S."/>
            <person name="LaButti K."/>
            <person name="DeCaprio D."/>
            <person name="Crawford M."/>
            <person name="Koehrsen M."/>
            <person name="Engels R."/>
            <person name="Montgomery P."/>
            <person name="Pearson M."/>
            <person name="Howarth C."/>
            <person name="Larson L."/>
            <person name="White J."/>
            <person name="Yandava C."/>
            <person name="Kodira C."/>
            <person name="Guigo R."/>
            <person name="Borodovsky M."/>
            <person name="Zeng Q."/>
            <person name="O'Leary S."/>
            <person name="Alvarado L."/>
            <person name="Pandelova I."/>
            <person name="Ciuffetti L."/>
        </authorList>
    </citation>
    <scope>NUCLEOTIDE SEQUENCE</scope>
    <source>
        <strain evidence="1">Pt-1C-BFP</strain>
    </source>
</reference>
<protein>
    <submittedName>
        <fullName evidence="1">Uncharacterized protein</fullName>
    </submittedName>
</protein>
<dbReference type="Proteomes" id="UP000001471">
    <property type="component" value="Unassembled WGS sequence"/>
</dbReference>
<proteinExistence type="predicted"/>
<name>B2WQA4_PYRTR</name>